<evidence type="ECO:0000256" key="4">
    <source>
        <dbReference type="ARBA" id="ARBA00016377"/>
    </source>
</evidence>
<evidence type="ECO:0000256" key="1">
    <source>
        <dbReference type="ARBA" id="ARBA00000847"/>
    </source>
</evidence>
<evidence type="ECO:0000256" key="6">
    <source>
        <dbReference type="ARBA" id="ARBA00032162"/>
    </source>
</evidence>
<accession>A0A1B2EHP4</accession>
<evidence type="ECO:0000256" key="3">
    <source>
        <dbReference type="ARBA" id="ARBA00007275"/>
    </source>
</evidence>
<dbReference type="Gene3D" id="3.90.79.10">
    <property type="entry name" value="Nucleoside Triphosphate Pyrophosphohydrolase"/>
    <property type="match status" value="1"/>
</dbReference>
<comment type="similarity">
    <text evidence="3">Belongs to the Nudix hydrolase family. NudK subfamily.</text>
</comment>
<sequence>MPNQSNPWETLSSQRFYESRYVDVDQDEVRHRSGRVHPYTALRFRIYGIAVLPIFDDGSTYLIGQYRYVSQRYTWELPRGSGPKATEPLETAQRELQEETGARGGQWLEVLRLMVSPGITDEMAPCFVAWDLEQGAAHPDPQEDLSVRRVSFHEAVAECLNDTICDAPSVATILAVQTRALQGSLPEDLLRRLR</sequence>
<dbReference type="InterPro" id="IPR000086">
    <property type="entry name" value="NUDIX_hydrolase_dom"/>
</dbReference>
<dbReference type="Pfam" id="PF00293">
    <property type="entry name" value="NUDIX"/>
    <property type="match status" value="1"/>
</dbReference>
<keyword evidence="5" id="KW-0378">Hydrolase</keyword>
<evidence type="ECO:0000256" key="5">
    <source>
        <dbReference type="ARBA" id="ARBA00022801"/>
    </source>
</evidence>
<comment type="catalytic activity">
    <reaction evidence="1">
        <text>GDP-alpha-D-mannose + H2O = alpha-D-mannose 1-phosphate + GMP + 2 H(+)</text>
        <dbReference type="Rhea" id="RHEA:27978"/>
        <dbReference type="ChEBI" id="CHEBI:15377"/>
        <dbReference type="ChEBI" id="CHEBI:15378"/>
        <dbReference type="ChEBI" id="CHEBI:57527"/>
        <dbReference type="ChEBI" id="CHEBI:58115"/>
        <dbReference type="ChEBI" id="CHEBI:58409"/>
    </reaction>
</comment>
<dbReference type="AlphaFoldDB" id="A0A1B2EHP4"/>
<dbReference type="PANTHER" id="PTHR11839:SF18">
    <property type="entry name" value="NUDIX HYDROLASE DOMAIN-CONTAINING PROTEIN"/>
    <property type="match status" value="1"/>
</dbReference>
<dbReference type="GO" id="GO:0019693">
    <property type="term" value="P:ribose phosphate metabolic process"/>
    <property type="evidence" value="ECO:0007669"/>
    <property type="project" value="TreeGrafter"/>
</dbReference>
<reference evidence="9" key="1">
    <citation type="submission" date="2016-07" db="EMBL/GenBank/DDBJ databases">
        <title>Microvirga ossetica sp. nov. a new species of rhizobia isolated from root nodules of the legume species Vicia alpestris Steven originated from North Ossetia region in the Caucasus.</title>
        <authorList>
            <person name="Safronova V.I."/>
            <person name="Kuznetsova I.G."/>
            <person name="Sazanova A.L."/>
            <person name="Belimov A."/>
            <person name="Andronov E."/>
            <person name="Osledkin Y.S."/>
            <person name="Onishchuk O.P."/>
            <person name="Kurchak O.N."/>
            <person name="Shaposhnikov A.I."/>
            <person name="Willems A."/>
            <person name="Tikhonovich I.A."/>
        </authorList>
    </citation>
    <scope>NUCLEOTIDE SEQUENCE [LARGE SCALE GENOMIC DNA]</scope>
    <source>
        <strain evidence="9">V5/3M</strain>
    </source>
</reference>
<dbReference type="CDD" id="cd24161">
    <property type="entry name" value="NUDIX_ADPRase_Ndx2"/>
    <property type="match status" value="1"/>
</dbReference>
<feature type="domain" description="Nudix hydrolase" evidence="8">
    <location>
        <begin position="42"/>
        <end position="172"/>
    </location>
</feature>
<dbReference type="GO" id="GO:0016787">
    <property type="term" value="F:hydrolase activity"/>
    <property type="evidence" value="ECO:0007669"/>
    <property type="project" value="UniProtKB-KW"/>
</dbReference>
<dbReference type="EMBL" id="CP016616">
    <property type="protein sequence ID" value="ANY79498.1"/>
    <property type="molecule type" value="Genomic_DNA"/>
</dbReference>
<dbReference type="SUPFAM" id="SSF55811">
    <property type="entry name" value="Nudix"/>
    <property type="match status" value="1"/>
</dbReference>
<comment type="cofactor">
    <cofactor evidence="2">
        <name>Mg(2+)</name>
        <dbReference type="ChEBI" id="CHEBI:18420"/>
    </cofactor>
</comment>
<dbReference type="RefSeq" id="WP_099510513.1">
    <property type="nucleotide sequence ID" value="NZ_CP016616.1"/>
</dbReference>
<gene>
    <name evidence="9" type="ORF">BB934_15760</name>
</gene>
<dbReference type="OrthoDB" id="177518at2"/>
<dbReference type="GO" id="GO:0005829">
    <property type="term" value="C:cytosol"/>
    <property type="evidence" value="ECO:0007669"/>
    <property type="project" value="TreeGrafter"/>
</dbReference>
<protein>
    <recommendedName>
        <fullName evidence="4">GDP-mannose pyrophosphatase</fullName>
    </recommendedName>
    <alternativeName>
        <fullName evidence="6">GDP-mannose hydrolase</fullName>
    </alternativeName>
    <alternativeName>
        <fullName evidence="7">GDPMK</fullName>
    </alternativeName>
</protein>
<proteinExistence type="inferred from homology"/>
<evidence type="ECO:0000259" key="8">
    <source>
        <dbReference type="PROSITE" id="PS51462"/>
    </source>
</evidence>
<evidence type="ECO:0000256" key="7">
    <source>
        <dbReference type="ARBA" id="ARBA00032272"/>
    </source>
</evidence>
<organism evidence="9">
    <name type="scientific">Microvirga ossetica</name>
    <dbReference type="NCBI Taxonomy" id="1882682"/>
    <lineage>
        <taxon>Bacteria</taxon>
        <taxon>Pseudomonadati</taxon>
        <taxon>Pseudomonadota</taxon>
        <taxon>Alphaproteobacteria</taxon>
        <taxon>Hyphomicrobiales</taxon>
        <taxon>Methylobacteriaceae</taxon>
        <taxon>Microvirga</taxon>
    </lineage>
</organism>
<dbReference type="PANTHER" id="PTHR11839">
    <property type="entry name" value="UDP/ADP-SUGAR PYROPHOSPHATASE"/>
    <property type="match status" value="1"/>
</dbReference>
<dbReference type="GO" id="GO:0006753">
    <property type="term" value="P:nucleoside phosphate metabolic process"/>
    <property type="evidence" value="ECO:0007669"/>
    <property type="project" value="TreeGrafter"/>
</dbReference>
<dbReference type="PROSITE" id="PS51462">
    <property type="entry name" value="NUDIX"/>
    <property type="match status" value="1"/>
</dbReference>
<evidence type="ECO:0000256" key="2">
    <source>
        <dbReference type="ARBA" id="ARBA00001946"/>
    </source>
</evidence>
<evidence type="ECO:0000313" key="9">
    <source>
        <dbReference type="EMBL" id="ANY79498.1"/>
    </source>
</evidence>
<dbReference type="KEGG" id="moc:BB934_15760"/>
<name>A0A1B2EHP4_9HYPH</name>
<dbReference type="InterPro" id="IPR015797">
    <property type="entry name" value="NUDIX_hydrolase-like_dom_sf"/>
</dbReference>